<feature type="transmembrane region" description="Helical" evidence="1">
    <location>
        <begin position="5"/>
        <end position="22"/>
    </location>
</feature>
<sequence>MNRSLLSLVFGAIGLLLLQLFVTDQIGFLGFINPLVYMLIFVVYPFDNNRLLFIILAFFYGLVMDTFHDSGGAHAAACVTLAFARPYLLKLVYGESYLMKNLKPLRTEFSRLLLFLSLAILLHHLVYYSFIFFNTSEILHILRYTLLVGLATMLVNVVILLFVKPRKR</sequence>
<evidence type="ECO:0000313" key="3">
    <source>
        <dbReference type="Proteomes" id="UP000279600"/>
    </source>
</evidence>
<dbReference type="RefSeq" id="WP_126446201.1">
    <property type="nucleotide sequence ID" value="NZ_CP034549.1"/>
</dbReference>
<evidence type="ECO:0008006" key="4">
    <source>
        <dbReference type="Google" id="ProtNLM"/>
    </source>
</evidence>
<keyword evidence="3" id="KW-1185">Reference proteome</keyword>
<dbReference type="KEGG" id="noj:EJ995_04895"/>
<protein>
    <recommendedName>
        <fullName evidence="4">Rod shape-determining protein MreD</fullName>
    </recommendedName>
</protein>
<keyword evidence="1" id="KW-0472">Membrane</keyword>
<evidence type="ECO:0000256" key="1">
    <source>
        <dbReference type="SAM" id="Phobius"/>
    </source>
</evidence>
<dbReference type="AlphaFoldDB" id="A0A3S9MWV5"/>
<feature type="transmembrane region" description="Helical" evidence="1">
    <location>
        <begin position="113"/>
        <end position="135"/>
    </location>
</feature>
<evidence type="ECO:0000313" key="2">
    <source>
        <dbReference type="EMBL" id="AZQ43603.1"/>
    </source>
</evidence>
<reference evidence="2 3" key="1">
    <citation type="submission" date="2018-12" db="EMBL/GenBank/DDBJ databases">
        <title>Complete genome of Nonlabens sp. MJ115.</title>
        <authorList>
            <person name="Choi H.S."/>
            <person name="Jung J."/>
        </authorList>
    </citation>
    <scope>NUCLEOTIDE SEQUENCE [LARGE SCALE GENOMIC DNA]</scope>
    <source>
        <strain evidence="2 3">MJ115</strain>
    </source>
</reference>
<name>A0A3S9MWV5_9FLAO</name>
<gene>
    <name evidence="2" type="ORF">EJ995_04895</name>
</gene>
<keyword evidence="1" id="KW-0812">Transmembrane</keyword>
<keyword evidence="1" id="KW-1133">Transmembrane helix</keyword>
<dbReference type="OrthoDB" id="1132160at2"/>
<feature type="transmembrane region" description="Helical" evidence="1">
    <location>
        <begin position="73"/>
        <end position="93"/>
    </location>
</feature>
<feature type="transmembrane region" description="Helical" evidence="1">
    <location>
        <begin position="51"/>
        <end position="67"/>
    </location>
</feature>
<accession>A0A3S9MWV5</accession>
<dbReference type="Proteomes" id="UP000279600">
    <property type="component" value="Chromosome"/>
</dbReference>
<dbReference type="EMBL" id="CP034549">
    <property type="protein sequence ID" value="AZQ43603.1"/>
    <property type="molecule type" value="Genomic_DNA"/>
</dbReference>
<organism evidence="2 3">
    <name type="scientific">Nonlabens ponticola</name>
    <dbReference type="NCBI Taxonomy" id="2496866"/>
    <lineage>
        <taxon>Bacteria</taxon>
        <taxon>Pseudomonadati</taxon>
        <taxon>Bacteroidota</taxon>
        <taxon>Flavobacteriia</taxon>
        <taxon>Flavobacteriales</taxon>
        <taxon>Flavobacteriaceae</taxon>
        <taxon>Nonlabens</taxon>
    </lineage>
</organism>
<feature type="transmembrane region" description="Helical" evidence="1">
    <location>
        <begin position="28"/>
        <end position="44"/>
    </location>
</feature>
<proteinExistence type="predicted"/>
<feature type="transmembrane region" description="Helical" evidence="1">
    <location>
        <begin position="141"/>
        <end position="163"/>
    </location>
</feature>